<evidence type="ECO:0000259" key="10">
    <source>
        <dbReference type="PROSITE" id="PS50405"/>
    </source>
</evidence>
<evidence type="ECO:0000256" key="4">
    <source>
        <dbReference type="ARBA" id="ARBA00011738"/>
    </source>
</evidence>
<evidence type="ECO:0000256" key="1">
    <source>
        <dbReference type="ARBA" id="ARBA00002446"/>
    </source>
</evidence>
<evidence type="ECO:0000313" key="11">
    <source>
        <dbReference type="Proteomes" id="UP000050795"/>
    </source>
</evidence>
<dbReference type="PROSITE" id="PS50404">
    <property type="entry name" value="GST_NTER"/>
    <property type="match status" value="1"/>
</dbReference>
<dbReference type="InterPro" id="IPR004046">
    <property type="entry name" value="GST_C"/>
</dbReference>
<dbReference type="PROSITE" id="PS50405">
    <property type="entry name" value="GST_CTER"/>
    <property type="match status" value="1"/>
</dbReference>
<comment type="similarity">
    <text evidence="3">Belongs to the GST superfamily. Mu family.</text>
</comment>
<dbReference type="Proteomes" id="UP000050795">
    <property type="component" value="Unassembled WGS sequence"/>
</dbReference>
<dbReference type="Pfam" id="PF02798">
    <property type="entry name" value="GST_N"/>
    <property type="match status" value="1"/>
</dbReference>
<reference evidence="11" key="1">
    <citation type="submission" date="2022-06" db="EMBL/GenBank/DDBJ databases">
        <authorList>
            <person name="Berger JAMES D."/>
            <person name="Berger JAMES D."/>
        </authorList>
    </citation>
    <scope>NUCLEOTIDE SEQUENCE [LARGE SCALE GENOMIC DNA]</scope>
</reference>
<proteinExistence type="inferred from homology"/>
<evidence type="ECO:0000259" key="9">
    <source>
        <dbReference type="PROSITE" id="PS50404"/>
    </source>
</evidence>
<feature type="domain" description="GST C-terminal" evidence="10">
    <location>
        <begin position="78"/>
        <end position="196"/>
    </location>
</feature>
<keyword evidence="11" id="KW-1185">Reference proteome</keyword>
<dbReference type="InterPro" id="IPR036249">
    <property type="entry name" value="Thioredoxin-like_sf"/>
</dbReference>
<dbReference type="InterPro" id="IPR004045">
    <property type="entry name" value="Glutathione_S-Trfase_N"/>
</dbReference>
<dbReference type="WBParaSite" id="TREG1_36450.2">
    <property type="protein sequence ID" value="TREG1_36450.2"/>
    <property type="gene ID" value="TREG1_36450"/>
</dbReference>
<dbReference type="SUPFAM" id="SSF52833">
    <property type="entry name" value="Thioredoxin-like"/>
    <property type="match status" value="1"/>
</dbReference>
<keyword evidence="6" id="KW-0808">Transferase</keyword>
<dbReference type="Pfam" id="PF14497">
    <property type="entry name" value="GST_C_3"/>
    <property type="match status" value="1"/>
</dbReference>
<dbReference type="InterPro" id="IPR050213">
    <property type="entry name" value="GST_superfamily"/>
</dbReference>
<evidence type="ECO:0000313" key="12">
    <source>
        <dbReference type="WBParaSite" id="TREG1_36450.2"/>
    </source>
</evidence>
<feature type="domain" description="GST N-terminal" evidence="9">
    <location>
        <begin position="1"/>
        <end position="76"/>
    </location>
</feature>
<dbReference type="AlphaFoldDB" id="A0AA85JQW7"/>
<reference evidence="12" key="2">
    <citation type="submission" date="2023-11" db="UniProtKB">
        <authorList>
            <consortium name="WormBaseParasite"/>
        </authorList>
    </citation>
    <scope>IDENTIFICATION</scope>
</reference>
<evidence type="ECO:0000256" key="8">
    <source>
        <dbReference type="ARBA" id="ARBA00073265"/>
    </source>
</evidence>
<comment type="function">
    <text evidence="1">GST isoenzymes appear to play a central role in the parasite detoxification system. Other functions are also suspected including a role in increasing the solubility of haematin in the parasite gut.</text>
</comment>
<name>A0AA85JQW7_TRIRE</name>
<dbReference type="InterPro" id="IPR036282">
    <property type="entry name" value="Glutathione-S-Trfase_C_sf"/>
</dbReference>
<accession>A0AA85JQW7</accession>
<dbReference type="SUPFAM" id="SSF47616">
    <property type="entry name" value="GST C-terminal domain-like"/>
    <property type="match status" value="1"/>
</dbReference>
<dbReference type="InterPro" id="IPR010987">
    <property type="entry name" value="Glutathione-S-Trfase_C-like"/>
</dbReference>
<dbReference type="EC" id="2.5.1.18" evidence="5"/>
<dbReference type="GO" id="GO:0004364">
    <property type="term" value="F:glutathione transferase activity"/>
    <property type="evidence" value="ECO:0007669"/>
    <property type="project" value="UniProtKB-EC"/>
</dbReference>
<evidence type="ECO:0000256" key="3">
    <source>
        <dbReference type="ARBA" id="ARBA00005861"/>
    </source>
</evidence>
<evidence type="ECO:0000256" key="6">
    <source>
        <dbReference type="ARBA" id="ARBA00022679"/>
    </source>
</evidence>
<dbReference type="FunFam" id="1.20.1050.10:FF:000003">
    <property type="entry name" value="Glutathione S-transferase 2"/>
    <property type="match status" value="1"/>
</dbReference>
<dbReference type="PANTHER" id="PTHR11571">
    <property type="entry name" value="GLUTATHIONE S-TRANSFERASE"/>
    <property type="match status" value="1"/>
</dbReference>
<sequence>MESVQLVQSIRLLLEYLGDEYEERLYGRDDGEKWQKEKFSLGLEFPNLPYYIDGDVKLTQSLAIIRYVADKHNMLGSSPEERAQISMFEGAVMDIRSGVSRIAYNKEYETLKVDFLNRLPGMLKMFDDRLLNRNYLNGGSITHPDFMLYDALDVVLYMDKSCLDKFPRLVEFKKRIENLPKIKAYMESDRYIKWPLQGWSATFGGGDAPPK</sequence>
<dbReference type="Gene3D" id="1.20.1050.130">
    <property type="match status" value="1"/>
</dbReference>
<comment type="subunit">
    <text evidence="4">Homodimer.</text>
</comment>
<dbReference type="PANTHER" id="PTHR11571:SF222">
    <property type="entry name" value="GLUTATHIONE TRANSFERASE"/>
    <property type="match status" value="1"/>
</dbReference>
<comment type="function">
    <text evidence="2">Conjugation of reduced glutathione to a wide number of exogenous and endogenous hydrophobic electrophiles.</text>
</comment>
<dbReference type="SFLD" id="SFLDS00019">
    <property type="entry name" value="Glutathione_Transferase_(cytos"/>
    <property type="match status" value="1"/>
</dbReference>
<protein>
    <recommendedName>
        <fullName evidence="8">Glutathione S-transferase class-mu 26 kDa isozyme</fullName>
        <ecNumber evidence="5">2.5.1.18</ecNumber>
    </recommendedName>
</protein>
<dbReference type="InterPro" id="IPR040079">
    <property type="entry name" value="Glutathione_S-Trfase"/>
</dbReference>
<evidence type="ECO:0000256" key="7">
    <source>
        <dbReference type="ARBA" id="ARBA00047960"/>
    </source>
</evidence>
<organism evidence="11 12">
    <name type="scientific">Trichobilharzia regenti</name>
    <name type="common">Nasal bird schistosome</name>
    <dbReference type="NCBI Taxonomy" id="157069"/>
    <lineage>
        <taxon>Eukaryota</taxon>
        <taxon>Metazoa</taxon>
        <taxon>Spiralia</taxon>
        <taxon>Lophotrochozoa</taxon>
        <taxon>Platyhelminthes</taxon>
        <taxon>Trematoda</taxon>
        <taxon>Digenea</taxon>
        <taxon>Strigeidida</taxon>
        <taxon>Schistosomatoidea</taxon>
        <taxon>Schistosomatidae</taxon>
        <taxon>Trichobilharzia</taxon>
    </lineage>
</organism>
<comment type="catalytic activity">
    <reaction evidence="7">
        <text>RX + glutathione = an S-substituted glutathione + a halide anion + H(+)</text>
        <dbReference type="Rhea" id="RHEA:16437"/>
        <dbReference type="ChEBI" id="CHEBI:15378"/>
        <dbReference type="ChEBI" id="CHEBI:16042"/>
        <dbReference type="ChEBI" id="CHEBI:17792"/>
        <dbReference type="ChEBI" id="CHEBI:57925"/>
        <dbReference type="ChEBI" id="CHEBI:90779"/>
        <dbReference type="EC" id="2.5.1.18"/>
    </reaction>
</comment>
<evidence type="ECO:0000256" key="5">
    <source>
        <dbReference type="ARBA" id="ARBA00012452"/>
    </source>
</evidence>
<evidence type="ECO:0000256" key="2">
    <source>
        <dbReference type="ARBA" id="ARBA00003701"/>
    </source>
</evidence>
<dbReference type="GO" id="GO:0006749">
    <property type="term" value="P:glutathione metabolic process"/>
    <property type="evidence" value="ECO:0007669"/>
    <property type="project" value="TreeGrafter"/>
</dbReference>